<dbReference type="Proteomes" id="UP000772434">
    <property type="component" value="Unassembled WGS sequence"/>
</dbReference>
<comment type="caution">
    <text evidence="1">The sequence shown here is derived from an EMBL/GenBank/DDBJ whole genome shotgun (WGS) entry which is preliminary data.</text>
</comment>
<dbReference type="EMBL" id="JADNRY010000023">
    <property type="protein sequence ID" value="KAF9072635.1"/>
    <property type="molecule type" value="Genomic_DNA"/>
</dbReference>
<evidence type="ECO:0000313" key="1">
    <source>
        <dbReference type="EMBL" id="KAF9072635.1"/>
    </source>
</evidence>
<organism evidence="1 2">
    <name type="scientific">Rhodocollybia butyracea</name>
    <dbReference type="NCBI Taxonomy" id="206335"/>
    <lineage>
        <taxon>Eukaryota</taxon>
        <taxon>Fungi</taxon>
        <taxon>Dikarya</taxon>
        <taxon>Basidiomycota</taxon>
        <taxon>Agaricomycotina</taxon>
        <taxon>Agaricomycetes</taxon>
        <taxon>Agaricomycetidae</taxon>
        <taxon>Agaricales</taxon>
        <taxon>Marasmiineae</taxon>
        <taxon>Omphalotaceae</taxon>
        <taxon>Rhodocollybia</taxon>
    </lineage>
</organism>
<gene>
    <name evidence="1" type="ORF">BDP27DRAFT_1320324</name>
</gene>
<dbReference type="AlphaFoldDB" id="A0A9P5Q228"/>
<name>A0A9P5Q228_9AGAR</name>
<evidence type="ECO:0000313" key="2">
    <source>
        <dbReference type="Proteomes" id="UP000772434"/>
    </source>
</evidence>
<reference evidence="1" key="1">
    <citation type="submission" date="2020-11" db="EMBL/GenBank/DDBJ databases">
        <authorList>
            <consortium name="DOE Joint Genome Institute"/>
            <person name="Ahrendt S."/>
            <person name="Riley R."/>
            <person name="Andreopoulos W."/>
            <person name="Labutti K."/>
            <person name="Pangilinan J."/>
            <person name="Ruiz-Duenas F.J."/>
            <person name="Barrasa J.M."/>
            <person name="Sanchez-Garcia M."/>
            <person name="Camarero S."/>
            <person name="Miyauchi S."/>
            <person name="Serrano A."/>
            <person name="Linde D."/>
            <person name="Babiker R."/>
            <person name="Drula E."/>
            <person name="Ayuso-Fernandez I."/>
            <person name="Pacheco R."/>
            <person name="Padilla G."/>
            <person name="Ferreira P."/>
            <person name="Barriuso J."/>
            <person name="Kellner H."/>
            <person name="Castanera R."/>
            <person name="Alfaro M."/>
            <person name="Ramirez L."/>
            <person name="Pisabarro A.G."/>
            <person name="Kuo A."/>
            <person name="Tritt A."/>
            <person name="Lipzen A."/>
            <person name="He G."/>
            <person name="Yan M."/>
            <person name="Ng V."/>
            <person name="Cullen D."/>
            <person name="Martin F."/>
            <person name="Rosso M.-N."/>
            <person name="Henrissat B."/>
            <person name="Hibbett D."/>
            <person name="Martinez A.T."/>
            <person name="Grigoriev I.V."/>
        </authorList>
    </citation>
    <scope>NUCLEOTIDE SEQUENCE</scope>
    <source>
        <strain evidence="1">AH 40177</strain>
    </source>
</reference>
<sequence length="164" mass="17617">MLSEAVRHSGHMNVPLSNLSGQSWSYKNSIKLRLHIGIPINNSKSSRLSSMSDPTQVRQIRVSNKGEYAVHISAYAVGKGYSDGIGDVQPGTKNIVLDLTKISFIAVFHLDISITPPISGYDPTELTFNKDSTTEAVYVAGGGPDAPTISFVEFRPIPGPMGGE</sequence>
<proteinExistence type="predicted"/>
<accession>A0A9P5Q228</accession>
<keyword evidence="2" id="KW-1185">Reference proteome</keyword>
<protein>
    <submittedName>
        <fullName evidence="1">Uncharacterized protein</fullName>
    </submittedName>
</protein>